<organism evidence="4 6">
    <name type="scientific">Bacillus glycinifermentans</name>
    <dbReference type="NCBI Taxonomy" id="1664069"/>
    <lineage>
        <taxon>Bacteria</taxon>
        <taxon>Bacillati</taxon>
        <taxon>Bacillota</taxon>
        <taxon>Bacilli</taxon>
        <taxon>Bacillales</taxon>
        <taxon>Bacillaceae</taxon>
        <taxon>Bacillus</taxon>
    </lineage>
</organism>
<dbReference type="Pfam" id="PF00881">
    <property type="entry name" value="Nitroreductase"/>
    <property type="match status" value="1"/>
</dbReference>
<evidence type="ECO:0000256" key="1">
    <source>
        <dbReference type="ARBA" id="ARBA00007118"/>
    </source>
</evidence>
<comment type="caution">
    <text evidence="4">The sequence shown here is derived from an EMBL/GenBank/DDBJ whole genome shotgun (WGS) entry which is preliminary data.</text>
</comment>
<protein>
    <submittedName>
        <fullName evidence="4">NAD(P)H nitroreductase</fullName>
    </submittedName>
    <submittedName>
        <fullName evidence="5">Nitroreductase family protein</fullName>
    </submittedName>
</protein>
<reference evidence="4" key="2">
    <citation type="submission" date="2015-10" db="EMBL/GenBank/DDBJ databases">
        <authorList>
            <person name="Gilbert D.G."/>
        </authorList>
    </citation>
    <scope>NUCLEOTIDE SEQUENCE</scope>
    <source>
        <strain evidence="4">GO-13</strain>
    </source>
</reference>
<feature type="domain" description="Nitroreductase" evidence="3">
    <location>
        <begin position="7"/>
        <end position="183"/>
    </location>
</feature>
<evidence type="ECO:0000313" key="5">
    <source>
        <dbReference type="EMBL" id="MEC0484515.1"/>
    </source>
</evidence>
<gene>
    <name evidence="4" type="ORF">AB447_200385</name>
    <name evidence="5" type="ORF">P8828_06575</name>
</gene>
<accession>A0A0J6F0J5</accession>
<dbReference type="SUPFAM" id="SSF55469">
    <property type="entry name" value="FMN-dependent nitroreductase-like"/>
    <property type="match status" value="1"/>
</dbReference>
<evidence type="ECO:0000256" key="2">
    <source>
        <dbReference type="ARBA" id="ARBA00023002"/>
    </source>
</evidence>
<keyword evidence="7" id="KW-1185">Reference proteome</keyword>
<dbReference type="PATRIC" id="fig|1664069.3.peg.5463"/>
<dbReference type="InterPro" id="IPR029479">
    <property type="entry name" value="Nitroreductase"/>
</dbReference>
<proteinExistence type="inferred from homology"/>
<keyword evidence="2" id="KW-0560">Oxidoreductase</keyword>
<comment type="similarity">
    <text evidence="1">Belongs to the nitroreductase family.</text>
</comment>
<dbReference type="GO" id="GO:0016491">
    <property type="term" value="F:oxidoreductase activity"/>
    <property type="evidence" value="ECO:0007669"/>
    <property type="project" value="UniProtKB-KW"/>
</dbReference>
<dbReference type="STRING" id="1664069.BGLY_0241"/>
<dbReference type="RefSeq" id="WP_048355760.1">
    <property type="nucleotide sequence ID" value="NZ_CP023481.1"/>
</dbReference>
<accession>A0A0J6E8S1</accession>
<dbReference type="Proteomes" id="UP001341297">
    <property type="component" value="Unassembled WGS sequence"/>
</dbReference>
<dbReference type="AlphaFoldDB" id="A0A0J6F0J5"/>
<dbReference type="EMBL" id="LECW02000001">
    <property type="protein sequence ID" value="KRT95606.1"/>
    <property type="molecule type" value="Genomic_DNA"/>
</dbReference>
<dbReference type="OrthoDB" id="9782629at2"/>
<evidence type="ECO:0000259" key="3">
    <source>
        <dbReference type="Pfam" id="PF00881"/>
    </source>
</evidence>
<dbReference type="PANTHER" id="PTHR43673">
    <property type="entry name" value="NAD(P)H NITROREDUCTASE YDGI-RELATED"/>
    <property type="match status" value="1"/>
</dbReference>
<dbReference type="EMBL" id="JARRTL010000007">
    <property type="protein sequence ID" value="MEC0484515.1"/>
    <property type="molecule type" value="Genomic_DNA"/>
</dbReference>
<reference evidence="4 6" key="1">
    <citation type="journal article" date="2015" name="Int. J. Syst. Evol. Microbiol.">
        <title>Bacillus glycinifermentans sp. nov., isolated from fermented soybean paste.</title>
        <authorList>
            <person name="Kim S.J."/>
            <person name="Dunlap C.A."/>
            <person name="Kwon S.W."/>
            <person name="Rooney A.P."/>
        </authorList>
    </citation>
    <scope>NUCLEOTIDE SEQUENCE [LARGE SCALE GENOMIC DNA]</scope>
    <source>
        <strain evidence="4 6">GO-13</strain>
    </source>
</reference>
<evidence type="ECO:0000313" key="4">
    <source>
        <dbReference type="EMBL" id="KRT95606.1"/>
    </source>
</evidence>
<dbReference type="Gene3D" id="3.40.109.10">
    <property type="entry name" value="NADH Oxidase"/>
    <property type="match status" value="1"/>
</dbReference>
<name>A0A0J6F0J5_9BACI</name>
<dbReference type="PANTHER" id="PTHR43673:SF12">
    <property type="entry name" value="PROTEIN DRGA"/>
    <property type="match status" value="1"/>
</dbReference>
<evidence type="ECO:0000313" key="6">
    <source>
        <dbReference type="Proteomes" id="UP000036168"/>
    </source>
</evidence>
<sequence>MEFNELIETRHSANNFLEDVQITVKDLEHIFEDIKLAPSAFNLQHAEYKVVLDKDLKEKVKEAANGQYKVHSASAVILVTGDRYAYRQTEKINEGMRDLGIIKDFELHEMIENNTHFYESRGEQFMKEEAIRNASLSAMMFMLAAKNRGWDTCPMIGFDSDQVRDLLKIPDTHEIVLMITIGKEKESSRRLRGYRKPVNEFVSFY</sequence>
<dbReference type="CDD" id="cd02137">
    <property type="entry name" value="MhqN-like"/>
    <property type="match status" value="1"/>
</dbReference>
<reference evidence="5 7" key="3">
    <citation type="submission" date="2023-03" db="EMBL/GenBank/DDBJ databases">
        <title>Agriculturally important microbes genome sequencing.</title>
        <authorList>
            <person name="Dunlap C."/>
        </authorList>
    </citation>
    <scope>NUCLEOTIDE SEQUENCE [LARGE SCALE GENOMIC DNA]</scope>
    <source>
        <strain evidence="5 7">CBP-3203</strain>
    </source>
</reference>
<dbReference type="Proteomes" id="UP000036168">
    <property type="component" value="Unassembled WGS sequence"/>
</dbReference>
<evidence type="ECO:0000313" key="7">
    <source>
        <dbReference type="Proteomes" id="UP001341297"/>
    </source>
</evidence>
<dbReference type="InterPro" id="IPR000415">
    <property type="entry name" value="Nitroreductase-like"/>
</dbReference>